<dbReference type="AlphaFoldDB" id="A0A1I4VHJ7"/>
<proteinExistence type="predicted"/>
<dbReference type="EMBL" id="FOVF01000002">
    <property type="protein sequence ID" value="SFN00678.1"/>
    <property type="molecule type" value="Genomic_DNA"/>
</dbReference>
<reference evidence="1 2" key="1">
    <citation type="submission" date="2016-10" db="EMBL/GenBank/DDBJ databases">
        <authorList>
            <person name="de Groot N.N."/>
        </authorList>
    </citation>
    <scope>NUCLEOTIDE SEQUENCE [LARGE SCALE GENOMIC DNA]</scope>
    <source>
        <strain evidence="1 2">CGMCC 1.7659</strain>
    </source>
</reference>
<protein>
    <submittedName>
        <fullName evidence="1">Uncharacterized protein</fullName>
    </submittedName>
</protein>
<dbReference type="Proteomes" id="UP000198575">
    <property type="component" value="Unassembled WGS sequence"/>
</dbReference>
<dbReference type="STRING" id="578942.SAMN05216289_10298"/>
<organism evidence="1 2">
    <name type="scientific">Dokdonella immobilis</name>
    <dbReference type="NCBI Taxonomy" id="578942"/>
    <lineage>
        <taxon>Bacteria</taxon>
        <taxon>Pseudomonadati</taxon>
        <taxon>Pseudomonadota</taxon>
        <taxon>Gammaproteobacteria</taxon>
        <taxon>Lysobacterales</taxon>
        <taxon>Rhodanobacteraceae</taxon>
        <taxon>Dokdonella</taxon>
    </lineage>
</organism>
<evidence type="ECO:0000313" key="2">
    <source>
        <dbReference type="Proteomes" id="UP000198575"/>
    </source>
</evidence>
<gene>
    <name evidence="1" type="ORF">SAMN05216289_10298</name>
</gene>
<sequence>MHGRRGAKGTGLELSVVAERDNAWPKAPTASLEVQHRRSAPQDPAAVGCALEAISMQLNLAGSLVHTAGSACPCTAAHYRNITAGRAHGRRSLLRHIDLQVGPRPTHDRPVAGPRMGSGKFNDAVGHLRFPERCSRTEATQASSRSD</sequence>
<accession>A0A1I4VHJ7</accession>
<evidence type="ECO:0000313" key="1">
    <source>
        <dbReference type="EMBL" id="SFN00678.1"/>
    </source>
</evidence>
<keyword evidence="2" id="KW-1185">Reference proteome</keyword>
<name>A0A1I4VHJ7_9GAMM</name>